<dbReference type="GO" id="GO:0005743">
    <property type="term" value="C:mitochondrial inner membrane"/>
    <property type="evidence" value="ECO:0007669"/>
    <property type="project" value="UniProtKB-SubCell"/>
</dbReference>
<evidence type="ECO:0000256" key="3">
    <source>
        <dbReference type="ARBA" id="ARBA00022692"/>
    </source>
</evidence>
<evidence type="ECO:0000313" key="9">
    <source>
        <dbReference type="EMBL" id="CAH8344434.1"/>
    </source>
</evidence>
<comment type="caution">
    <text evidence="9">The sequence shown here is derived from an EMBL/GenBank/DDBJ whole genome shotgun (WGS) entry which is preliminary data.</text>
</comment>
<comment type="similarity">
    <text evidence="2">Belongs to the MICOS complex subunit Mic60 family.</text>
</comment>
<keyword evidence="4" id="KW-0999">Mitochondrion inner membrane</keyword>
<accession>A0ABC8JWL5</accession>
<organism evidence="9 10">
    <name type="scientific">Eruca vesicaria subsp. sativa</name>
    <name type="common">Garden rocket</name>
    <name type="synonym">Eruca sativa</name>
    <dbReference type="NCBI Taxonomy" id="29727"/>
    <lineage>
        <taxon>Eukaryota</taxon>
        <taxon>Viridiplantae</taxon>
        <taxon>Streptophyta</taxon>
        <taxon>Embryophyta</taxon>
        <taxon>Tracheophyta</taxon>
        <taxon>Spermatophyta</taxon>
        <taxon>Magnoliopsida</taxon>
        <taxon>eudicotyledons</taxon>
        <taxon>Gunneridae</taxon>
        <taxon>Pentapetalae</taxon>
        <taxon>rosids</taxon>
        <taxon>malvids</taxon>
        <taxon>Brassicales</taxon>
        <taxon>Brassicaceae</taxon>
        <taxon>Brassiceae</taxon>
        <taxon>Eruca</taxon>
    </lineage>
</organism>
<evidence type="ECO:0000256" key="5">
    <source>
        <dbReference type="ARBA" id="ARBA00022989"/>
    </source>
</evidence>
<keyword evidence="3" id="KW-0812">Transmembrane</keyword>
<keyword evidence="7" id="KW-0472">Membrane</keyword>
<feature type="compositionally biased region" description="Polar residues" evidence="8">
    <location>
        <begin position="98"/>
        <end position="108"/>
    </location>
</feature>
<feature type="region of interest" description="Disordered" evidence="8">
    <location>
        <begin position="35"/>
        <end position="129"/>
    </location>
</feature>
<dbReference type="EMBL" id="CAKOAT010152931">
    <property type="protein sequence ID" value="CAH8344434.1"/>
    <property type="molecule type" value="Genomic_DNA"/>
</dbReference>
<feature type="compositionally biased region" description="Basic and acidic residues" evidence="8">
    <location>
        <begin position="81"/>
        <end position="96"/>
    </location>
</feature>
<dbReference type="Proteomes" id="UP001642260">
    <property type="component" value="Unassembled WGS sequence"/>
</dbReference>
<dbReference type="PANTHER" id="PTHR15415:SF7">
    <property type="entry name" value="MICOS COMPLEX SUBUNIT MIC60"/>
    <property type="match status" value="1"/>
</dbReference>
<keyword evidence="6" id="KW-0496">Mitochondrion</keyword>
<dbReference type="Pfam" id="PF09731">
    <property type="entry name" value="Mitofilin"/>
    <property type="match status" value="1"/>
</dbReference>
<evidence type="ECO:0000256" key="2">
    <source>
        <dbReference type="ARBA" id="ARBA00010877"/>
    </source>
</evidence>
<protein>
    <submittedName>
        <fullName evidence="9">Uncharacterized protein</fullName>
    </submittedName>
</protein>
<name>A0ABC8JWL5_ERUVS</name>
<reference evidence="9 10" key="1">
    <citation type="submission" date="2022-03" db="EMBL/GenBank/DDBJ databases">
        <authorList>
            <person name="Macdonald S."/>
            <person name="Ahmed S."/>
            <person name="Newling K."/>
        </authorList>
    </citation>
    <scope>NUCLEOTIDE SEQUENCE [LARGE SCALE GENOMIC DNA]</scope>
</reference>
<evidence type="ECO:0000256" key="7">
    <source>
        <dbReference type="ARBA" id="ARBA00023136"/>
    </source>
</evidence>
<gene>
    <name evidence="9" type="ORF">ERUC_LOCUS16327</name>
</gene>
<keyword evidence="5" id="KW-1133">Transmembrane helix</keyword>
<dbReference type="PANTHER" id="PTHR15415">
    <property type="entry name" value="MITOFILIN"/>
    <property type="match status" value="1"/>
</dbReference>
<evidence type="ECO:0000313" key="10">
    <source>
        <dbReference type="Proteomes" id="UP001642260"/>
    </source>
</evidence>
<comment type="subcellular location">
    <subcellularLocation>
        <location evidence="1">Mitochondrion inner membrane</location>
    </subcellularLocation>
</comment>
<evidence type="ECO:0000256" key="4">
    <source>
        <dbReference type="ARBA" id="ARBA00022792"/>
    </source>
</evidence>
<feature type="compositionally biased region" description="Basic and acidic residues" evidence="8">
    <location>
        <begin position="115"/>
        <end position="127"/>
    </location>
</feature>
<keyword evidence="10" id="KW-1185">Reference proteome</keyword>
<evidence type="ECO:0000256" key="1">
    <source>
        <dbReference type="ARBA" id="ARBA00004273"/>
    </source>
</evidence>
<dbReference type="AlphaFoldDB" id="A0ABC8JWL5"/>
<evidence type="ECO:0000256" key="6">
    <source>
        <dbReference type="ARBA" id="ARBA00023128"/>
    </source>
</evidence>
<evidence type="ECO:0000256" key="8">
    <source>
        <dbReference type="SAM" id="MobiDB-lite"/>
    </source>
</evidence>
<proteinExistence type="inferred from homology"/>
<dbReference type="InterPro" id="IPR019133">
    <property type="entry name" value="MIC60"/>
</dbReference>
<sequence length="367" mass="40106">MTNLLEKERERERERGKCRSVLELAFVNRTKRFPRNLGAQEKPVTGKLEESHHLNAAPVVEDSTPVSSLSMGGKAGTATSKEAENVRLEAVPKPDDTTAVNAHSSEVDSASPKDPTTEKTPKQELEKPGSLLQQYNLQGNATESTGSPLTGELLTKETEALSNTNSTEGLKDGYMTKDGKLVVDAFRTVAFRSPSFYCKLTSLEGFTCARRYTFQRVANPKRDKYASDLSCRNTSGLYFRLGVIISSRRSTIQWNRYSTAAEPEGTLRHFSLIPPGGGGILAHSVAHIASWFKFKEVDQSNGGIESVIRKVDNCLAEGKLAEAATALEEGVKGSKAEEIVNDWVKRAPITEQAETLLQSYATCASLT</sequence>